<dbReference type="EMBL" id="JAGHKP010000002">
    <property type="protein sequence ID" value="MBO9152997.1"/>
    <property type="molecule type" value="Genomic_DNA"/>
</dbReference>
<comment type="caution">
    <text evidence="1">The sequence shown here is derived from an EMBL/GenBank/DDBJ whole genome shotgun (WGS) entry which is preliminary data.</text>
</comment>
<accession>A0ABS3YE82</accession>
<name>A0ABS3YE82_9BACT</name>
<organism evidence="1 2">
    <name type="scientific">Chitinophaga chungangae</name>
    <dbReference type="NCBI Taxonomy" id="2821488"/>
    <lineage>
        <taxon>Bacteria</taxon>
        <taxon>Pseudomonadati</taxon>
        <taxon>Bacteroidota</taxon>
        <taxon>Chitinophagia</taxon>
        <taxon>Chitinophagales</taxon>
        <taxon>Chitinophagaceae</taxon>
        <taxon>Chitinophaga</taxon>
    </lineage>
</organism>
<protein>
    <submittedName>
        <fullName evidence="1">Uncharacterized protein</fullName>
    </submittedName>
</protein>
<keyword evidence="2" id="KW-1185">Reference proteome</keyword>
<evidence type="ECO:0000313" key="1">
    <source>
        <dbReference type="EMBL" id="MBO9152997.1"/>
    </source>
</evidence>
<evidence type="ECO:0000313" key="2">
    <source>
        <dbReference type="Proteomes" id="UP000679126"/>
    </source>
</evidence>
<dbReference type="Proteomes" id="UP000679126">
    <property type="component" value="Unassembled WGS sequence"/>
</dbReference>
<sequence length="76" mass="8451">MTTLIDDRQQLKADLRAKIGDHLIEFIDSFGGCAMGFPSEIEVNEGNDGEPEVCIAINGRRRTVSYSFLVTTLKVF</sequence>
<proteinExistence type="predicted"/>
<reference evidence="2" key="1">
    <citation type="submission" date="2021-03" db="EMBL/GenBank/DDBJ databases">
        <title>Assistant Professor.</title>
        <authorList>
            <person name="Huq M.A."/>
        </authorList>
    </citation>
    <scope>NUCLEOTIDE SEQUENCE [LARGE SCALE GENOMIC DNA]</scope>
    <source>
        <strain evidence="2">MAH-28</strain>
    </source>
</reference>
<dbReference type="RefSeq" id="WP_209145973.1">
    <property type="nucleotide sequence ID" value="NZ_JAGHKP010000002.1"/>
</dbReference>
<gene>
    <name evidence="1" type="ORF">J7I43_12290</name>
</gene>